<dbReference type="PANTHER" id="PTHR41773:SF1">
    <property type="entry name" value="RELA_SPOT DOMAIN-CONTAINING PROTEIN"/>
    <property type="match status" value="1"/>
</dbReference>
<feature type="coiled-coil region" evidence="1">
    <location>
        <begin position="214"/>
        <end position="251"/>
    </location>
</feature>
<dbReference type="CDD" id="cd05399">
    <property type="entry name" value="NT_Rel-Spo_like"/>
    <property type="match status" value="1"/>
</dbReference>
<name>A0ABX5J450_9RHOB</name>
<accession>A0ABX5J450</accession>
<feature type="region of interest" description="Disordered" evidence="2">
    <location>
        <begin position="332"/>
        <end position="363"/>
    </location>
</feature>
<feature type="domain" description="RelA/SpoT" evidence="3">
    <location>
        <begin position="29"/>
        <end position="172"/>
    </location>
</feature>
<keyword evidence="5" id="KW-1185">Reference proteome</keyword>
<evidence type="ECO:0000313" key="4">
    <source>
        <dbReference type="EMBL" id="PTM77113.1"/>
    </source>
</evidence>
<dbReference type="PANTHER" id="PTHR41773">
    <property type="entry name" value="GTP PYROPHOSPHATASE-RELATED"/>
    <property type="match status" value="1"/>
</dbReference>
<proteinExistence type="predicted"/>
<evidence type="ECO:0000313" key="5">
    <source>
        <dbReference type="Proteomes" id="UP000240800"/>
    </source>
</evidence>
<sequence length="363" mass="41969">MGRSDELHNVAISLSSFLQKMTGVHSVRWRLKSPEHLVSKICRKKAAGSEKYKTISIENYRDVVTDLIGIRVLHLLKEDFSKLHGEIIRTWDVAEEPVAYLRNGDQQDLRDLYDKLGLHVENHADGYRSIHYIILTNFTKNSIKCELQVRTIFEEGWSEIDHMIRYPEFTDEPLVLEFVNIFNRLSGAADEMGTFALKLAKDINRFREEGAQKEAEATKSYEELSAKIEELERAHNQNESLRSELTILRKLANKVQATNAERSSRFISPNYQNARVYLEKRAQREISDSKGNNEDLNRDLIMRLGFSADSFDEVASTSKKSIKESVLRIRRMEADHRPDDPSVKKYVRPLKKIAPKKDDDIDT</sequence>
<evidence type="ECO:0000256" key="1">
    <source>
        <dbReference type="SAM" id="Coils"/>
    </source>
</evidence>
<dbReference type="Gene3D" id="3.30.460.10">
    <property type="entry name" value="Beta Polymerase, domain 2"/>
    <property type="match status" value="1"/>
</dbReference>
<dbReference type="InterPro" id="IPR007685">
    <property type="entry name" value="RelA_SpoT"/>
</dbReference>
<gene>
    <name evidence="4" type="ORF">C8J29_10639</name>
</gene>
<feature type="compositionally biased region" description="Basic residues" evidence="2">
    <location>
        <begin position="345"/>
        <end position="354"/>
    </location>
</feature>
<comment type="caution">
    <text evidence="4">The sequence shown here is derived from an EMBL/GenBank/DDBJ whole genome shotgun (WGS) entry which is preliminary data.</text>
</comment>
<organism evidence="4 5">
    <name type="scientific">Cereibacter johrii</name>
    <dbReference type="NCBI Taxonomy" id="445629"/>
    <lineage>
        <taxon>Bacteria</taxon>
        <taxon>Pseudomonadati</taxon>
        <taxon>Pseudomonadota</taxon>
        <taxon>Alphaproteobacteria</taxon>
        <taxon>Rhodobacterales</taxon>
        <taxon>Paracoccaceae</taxon>
        <taxon>Cereibacter</taxon>
    </lineage>
</organism>
<reference evidence="4 5" key="1">
    <citation type="submission" date="2018-04" db="EMBL/GenBank/DDBJ databases">
        <title>Genomic Encyclopedia of Type Strains, Phase III (KMG-III): the genomes of soil and plant-associated and newly described type strains.</title>
        <authorList>
            <person name="Whitman W."/>
        </authorList>
    </citation>
    <scope>NUCLEOTIDE SEQUENCE [LARGE SCALE GENOMIC DNA]</scope>
    <source>
        <strain evidence="4 5">JA192</strain>
    </source>
</reference>
<dbReference type="SMART" id="SM00954">
    <property type="entry name" value="RelA_SpoT"/>
    <property type="match status" value="1"/>
</dbReference>
<evidence type="ECO:0000259" key="3">
    <source>
        <dbReference type="SMART" id="SM00954"/>
    </source>
</evidence>
<feature type="compositionally biased region" description="Basic and acidic residues" evidence="2">
    <location>
        <begin position="332"/>
        <end position="343"/>
    </location>
</feature>
<dbReference type="EMBL" id="PZZW01000006">
    <property type="protein sequence ID" value="PTM77113.1"/>
    <property type="molecule type" value="Genomic_DNA"/>
</dbReference>
<keyword evidence="1" id="KW-0175">Coiled coil</keyword>
<dbReference type="Proteomes" id="UP000240800">
    <property type="component" value="Unassembled WGS sequence"/>
</dbReference>
<dbReference type="SUPFAM" id="SSF81301">
    <property type="entry name" value="Nucleotidyltransferase"/>
    <property type="match status" value="1"/>
</dbReference>
<dbReference type="Pfam" id="PF04607">
    <property type="entry name" value="RelA_SpoT"/>
    <property type="match status" value="1"/>
</dbReference>
<evidence type="ECO:0000256" key="2">
    <source>
        <dbReference type="SAM" id="MobiDB-lite"/>
    </source>
</evidence>
<protein>
    <submittedName>
        <fullName evidence="4">PpGpp synthetase/RelA/SpoT-type nucleotidyltransferase</fullName>
    </submittedName>
</protein>
<dbReference type="InterPro" id="IPR043519">
    <property type="entry name" value="NT_sf"/>
</dbReference>